<comment type="caution">
    <text evidence="4">The sequence shown here is derived from an EMBL/GenBank/DDBJ whole genome shotgun (WGS) entry which is preliminary data.</text>
</comment>
<name>A0ABP9NBD6_9HYPH</name>
<keyword evidence="3" id="KW-0732">Signal</keyword>
<gene>
    <name evidence="4" type="ORF">GCM10023261_14060</name>
</gene>
<feature type="signal peptide" evidence="3">
    <location>
        <begin position="1"/>
        <end position="19"/>
    </location>
</feature>
<evidence type="ECO:0000256" key="1">
    <source>
        <dbReference type="SAM" id="MobiDB-lite"/>
    </source>
</evidence>
<dbReference type="EMBL" id="BAABIZ010000023">
    <property type="protein sequence ID" value="GAA5110444.1"/>
    <property type="molecule type" value="Genomic_DNA"/>
</dbReference>
<keyword evidence="2" id="KW-0812">Transmembrane</keyword>
<keyword evidence="5" id="KW-1185">Reference proteome</keyword>
<evidence type="ECO:0000313" key="5">
    <source>
        <dbReference type="Proteomes" id="UP001500864"/>
    </source>
</evidence>
<keyword evidence="2" id="KW-1133">Transmembrane helix</keyword>
<evidence type="ECO:0000256" key="2">
    <source>
        <dbReference type="SAM" id="Phobius"/>
    </source>
</evidence>
<dbReference type="Proteomes" id="UP001500864">
    <property type="component" value="Unassembled WGS sequence"/>
</dbReference>
<evidence type="ECO:0000313" key="4">
    <source>
        <dbReference type="EMBL" id="GAA5110444.1"/>
    </source>
</evidence>
<feature type="compositionally biased region" description="Low complexity" evidence="1">
    <location>
        <begin position="66"/>
        <end position="85"/>
    </location>
</feature>
<protein>
    <submittedName>
        <fullName evidence="4">Uncharacterized protein</fullName>
    </submittedName>
</protein>
<feature type="chain" id="PRO_5046891799" evidence="3">
    <location>
        <begin position="20"/>
        <end position="129"/>
    </location>
</feature>
<proteinExistence type="predicted"/>
<organism evidence="4 5">
    <name type="scientific">Bartonella jaculi</name>
    <dbReference type="NCBI Taxonomy" id="686226"/>
    <lineage>
        <taxon>Bacteria</taxon>
        <taxon>Pseudomonadati</taxon>
        <taxon>Pseudomonadota</taxon>
        <taxon>Alphaproteobacteria</taxon>
        <taxon>Hyphomicrobiales</taxon>
        <taxon>Bartonellaceae</taxon>
        <taxon>Bartonella</taxon>
    </lineage>
</organism>
<reference evidence="5" key="1">
    <citation type="journal article" date="2019" name="Int. J. Syst. Evol. Microbiol.">
        <title>The Global Catalogue of Microorganisms (GCM) 10K type strain sequencing project: providing services to taxonomists for standard genome sequencing and annotation.</title>
        <authorList>
            <consortium name="The Broad Institute Genomics Platform"/>
            <consortium name="The Broad Institute Genome Sequencing Center for Infectious Disease"/>
            <person name="Wu L."/>
            <person name="Ma J."/>
        </authorList>
    </citation>
    <scope>NUCLEOTIDE SEQUENCE [LARGE SCALE GENOMIC DNA]</scope>
    <source>
        <strain evidence="5">JCM 17712</strain>
    </source>
</reference>
<evidence type="ECO:0000256" key="3">
    <source>
        <dbReference type="SAM" id="SignalP"/>
    </source>
</evidence>
<keyword evidence="2" id="KW-0472">Membrane</keyword>
<sequence length="129" mass="13894">MKIRYFFIVGAVTSGLALAFEASDHIVNQQQGPIISPYTSSEKDLNLIEPASGTFSLSFIPVNGDNNNSNTNNGNNNTNNGNNNTKPKVDISNLYKQGTEILYAVGGFLCSSIMIGIEALVTNYLNRTA</sequence>
<feature type="region of interest" description="Disordered" evidence="1">
    <location>
        <begin position="66"/>
        <end position="86"/>
    </location>
</feature>
<dbReference type="RefSeq" id="WP_345116956.1">
    <property type="nucleotide sequence ID" value="NZ_BAABIZ010000023.1"/>
</dbReference>
<feature type="transmembrane region" description="Helical" evidence="2">
    <location>
        <begin position="101"/>
        <end position="125"/>
    </location>
</feature>
<accession>A0ABP9NBD6</accession>